<accession>A0ABP9S9E0</accession>
<dbReference type="NCBIfam" id="NF041059">
    <property type="entry name" value="DpdA"/>
    <property type="match status" value="1"/>
</dbReference>
<organism evidence="1 2">
    <name type="scientific">Rugosimonospora acidiphila</name>
    <dbReference type="NCBI Taxonomy" id="556531"/>
    <lineage>
        <taxon>Bacteria</taxon>
        <taxon>Bacillati</taxon>
        <taxon>Actinomycetota</taxon>
        <taxon>Actinomycetes</taxon>
        <taxon>Micromonosporales</taxon>
        <taxon>Micromonosporaceae</taxon>
        <taxon>Rugosimonospora</taxon>
    </lineage>
</organism>
<dbReference type="Gene3D" id="3.20.20.105">
    <property type="entry name" value="Queuine tRNA-ribosyltransferase-like"/>
    <property type="match status" value="1"/>
</dbReference>
<comment type="caution">
    <text evidence="1">The sequence shown here is derived from an EMBL/GenBank/DDBJ whole genome shotgun (WGS) entry which is preliminary data.</text>
</comment>
<dbReference type="EMBL" id="BAABJQ010000017">
    <property type="protein sequence ID" value="GAA5192503.1"/>
    <property type="molecule type" value="Genomic_DNA"/>
</dbReference>
<keyword evidence="2" id="KW-1185">Reference proteome</keyword>
<dbReference type="SUPFAM" id="SSF51713">
    <property type="entry name" value="tRNA-guanine transglycosylase"/>
    <property type="match status" value="1"/>
</dbReference>
<dbReference type="InterPro" id="IPR036511">
    <property type="entry name" value="TGT-like_sf"/>
</dbReference>
<name>A0ABP9S9E0_9ACTN</name>
<dbReference type="RefSeq" id="WP_345633906.1">
    <property type="nucleotide sequence ID" value="NZ_BAABJQ010000017.1"/>
</dbReference>
<gene>
    <name evidence="1" type="ORF">GCM10023322_52280</name>
</gene>
<proteinExistence type="predicted"/>
<dbReference type="InterPro" id="IPR053537">
    <property type="entry name" value="DNA-guanine_TGase"/>
</dbReference>
<sequence>MKYFFPDSQDQIDPGFDFVTEERDPMRVRQRDDLYAHEVFDPPPFHGLLVAKSIVDGYSSGAAGKYTGAQRNRLRREGARRFFRLDHVNGPLHIMGDCGAFTYHQLPEPPFTVDEVIEFYDSNDFDYGISVDHIIFNKSPLVPVDPDSEAVREWAARQDLTLTLASDFWKRCKARKVRFQPLGVAQGWNPDSYADSVTKLQSMGYRRIAMGGMVPYKTREILACLAAVDGVRHPKTQLHLLGISRCDNIPAFAGHGVTSFDSTSPFLQSFKDDRDNYYTPDSTYVAIRVKQVEGNVPLRKRIAAGEIDQRRAITLERAALRLLREYDAGLAAIEDTLTAVHEYSKLVDPDVDRRADYRRTLQDMPWRDCKCPLCCKEGIEIAIFRGTERNKRRGFHNLYVFRNRLRTQLGEDPT</sequence>
<protein>
    <recommendedName>
        <fullName evidence="3">Queuine/other tRNA-ribosyltransferase</fullName>
    </recommendedName>
</protein>
<reference evidence="2" key="1">
    <citation type="journal article" date="2019" name="Int. J. Syst. Evol. Microbiol.">
        <title>The Global Catalogue of Microorganisms (GCM) 10K type strain sequencing project: providing services to taxonomists for standard genome sequencing and annotation.</title>
        <authorList>
            <consortium name="The Broad Institute Genomics Platform"/>
            <consortium name="The Broad Institute Genome Sequencing Center for Infectious Disease"/>
            <person name="Wu L."/>
            <person name="Ma J."/>
        </authorList>
    </citation>
    <scope>NUCLEOTIDE SEQUENCE [LARGE SCALE GENOMIC DNA]</scope>
    <source>
        <strain evidence="2">JCM 18304</strain>
    </source>
</reference>
<evidence type="ECO:0000313" key="2">
    <source>
        <dbReference type="Proteomes" id="UP001501570"/>
    </source>
</evidence>
<evidence type="ECO:0008006" key="3">
    <source>
        <dbReference type="Google" id="ProtNLM"/>
    </source>
</evidence>
<dbReference type="Proteomes" id="UP001501570">
    <property type="component" value="Unassembled WGS sequence"/>
</dbReference>
<evidence type="ECO:0000313" key="1">
    <source>
        <dbReference type="EMBL" id="GAA5192503.1"/>
    </source>
</evidence>